<gene>
    <name evidence="1" type="ORF">NDU88_004703</name>
</gene>
<evidence type="ECO:0000313" key="2">
    <source>
        <dbReference type="Proteomes" id="UP001066276"/>
    </source>
</evidence>
<dbReference type="Proteomes" id="UP001066276">
    <property type="component" value="Chromosome 3_1"/>
</dbReference>
<evidence type="ECO:0000313" key="1">
    <source>
        <dbReference type="EMBL" id="KAJ1187938.1"/>
    </source>
</evidence>
<dbReference type="EMBL" id="JANPWB010000005">
    <property type="protein sequence ID" value="KAJ1187938.1"/>
    <property type="molecule type" value="Genomic_DNA"/>
</dbReference>
<protein>
    <submittedName>
        <fullName evidence="1">Uncharacterized protein</fullName>
    </submittedName>
</protein>
<comment type="caution">
    <text evidence="1">The sequence shown here is derived from an EMBL/GenBank/DDBJ whole genome shotgun (WGS) entry which is preliminary data.</text>
</comment>
<proteinExistence type="predicted"/>
<accession>A0AAV7UFY3</accession>
<organism evidence="1 2">
    <name type="scientific">Pleurodeles waltl</name>
    <name type="common">Iberian ribbed newt</name>
    <dbReference type="NCBI Taxonomy" id="8319"/>
    <lineage>
        <taxon>Eukaryota</taxon>
        <taxon>Metazoa</taxon>
        <taxon>Chordata</taxon>
        <taxon>Craniata</taxon>
        <taxon>Vertebrata</taxon>
        <taxon>Euteleostomi</taxon>
        <taxon>Amphibia</taxon>
        <taxon>Batrachia</taxon>
        <taxon>Caudata</taxon>
        <taxon>Salamandroidea</taxon>
        <taxon>Salamandridae</taxon>
        <taxon>Pleurodelinae</taxon>
        <taxon>Pleurodeles</taxon>
    </lineage>
</organism>
<keyword evidence="2" id="KW-1185">Reference proteome</keyword>
<name>A0AAV7UFY3_PLEWA</name>
<dbReference type="AlphaFoldDB" id="A0AAV7UFY3"/>
<reference evidence="1" key="1">
    <citation type="journal article" date="2022" name="bioRxiv">
        <title>Sequencing and chromosome-scale assembly of the giantPleurodeles waltlgenome.</title>
        <authorList>
            <person name="Brown T."/>
            <person name="Elewa A."/>
            <person name="Iarovenko S."/>
            <person name="Subramanian E."/>
            <person name="Araus A.J."/>
            <person name="Petzold A."/>
            <person name="Susuki M."/>
            <person name="Suzuki K.-i.T."/>
            <person name="Hayashi T."/>
            <person name="Toyoda A."/>
            <person name="Oliveira C."/>
            <person name="Osipova E."/>
            <person name="Leigh N.D."/>
            <person name="Simon A."/>
            <person name="Yun M.H."/>
        </authorList>
    </citation>
    <scope>NUCLEOTIDE SEQUENCE</scope>
    <source>
        <strain evidence="1">20211129_DDA</strain>
        <tissue evidence="1">Liver</tissue>
    </source>
</reference>
<sequence length="92" mass="10513">MHGPMRACADYRNRITRQRVAETVIVIIKPAVDVEHVKDEYGAGKELVSFHHLLIIGNITFCEKTDEDVQRGFRYATPTRSALDKQTFNHSV</sequence>